<dbReference type="GO" id="GO:0003824">
    <property type="term" value="F:catalytic activity"/>
    <property type="evidence" value="ECO:0007669"/>
    <property type="project" value="InterPro"/>
</dbReference>
<dbReference type="OrthoDB" id="5621785at2"/>
<evidence type="ECO:0000313" key="4">
    <source>
        <dbReference type="EMBL" id="TGV00963.1"/>
    </source>
</evidence>
<dbReference type="Proteomes" id="UP000307602">
    <property type="component" value="Unassembled WGS sequence"/>
</dbReference>
<dbReference type="GO" id="GO:0030246">
    <property type="term" value="F:carbohydrate binding"/>
    <property type="evidence" value="ECO:0007669"/>
    <property type="project" value="InterPro"/>
</dbReference>
<evidence type="ECO:0000313" key="5">
    <source>
        <dbReference type="Proteomes" id="UP000307602"/>
    </source>
</evidence>
<dbReference type="SUPFAM" id="SSF74650">
    <property type="entry name" value="Galactose mutarotase-like"/>
    <property type="match status" value="1"/>
</dbReference>
<proteinExistence type="predicted"/>
<protein>
    <submittedName>
        <fullName evidence="4">Uncharacterized protein</fullName>
    </submittedName>
</protein>
<name>A0A4S1DT61_9FLAO</name>
<dbReference type="Gene3D" id="2.70.98.10">
    <property type="match status" value="1"/>
</dbReference>
<comment type="cofactor">
    <cofactor evidence="1">
        <name>Ca(2+)</name>
        <dbReference type="ChEBI" id="CHEBI:29108"/>
    </cofactor>
</comment>
<reference evidence="4 5" key="1">
    <citation type="submission" date="2019-04" db="EMBL/GenBank/DDBJ databases">
        <authorList>
            <person name="Liu A."/>
        </authorList>
    </citation>
    <scope>NUCLEOTIDE SEQUENCE [LARGE SCALE GENOMIC DNA]</scope>
    <source>
        <strain evidence="4 5">RZ03</strain>
    </source>
</reference>
<dbReference type="EMBL" id="SRSO01000030">
    <property type="protein sequence ID" value="TGV00963.1"/>
    <property type="molecule type" value="Genomic_DNA"/>
</dbReference>
<organism evidence="4 5">
    <name type="scientific">Flavivirga rizhaonensis</name>
    <dbReference type="NCBI Taxonomy" id="2559571"/>
    <lineage>
        <taxon>Bacteria</taxon>
        <taxon>Pseudomonadati</taxon>
        <taxon>Bacteroidota</taxon>
        <taxon>Flavobacteriia</taxon>
        <taxon>Flavobacteriales</taxon>
        <taxon>Flavobacteriaceae</taxon>
        <taxon>Flavivirga</taxon>
    </lineage>
</organism>
<comment type="subunit">
    <text evidence="2">Monomer.</text>
</comment>
<dbReference type="RefSeq" id="WP_135878484.1">
    <property type="nucleotide sequence ID" value="NZ_SRSO01000030.1"/>
</dbReference>
<accession>A0A4S1DT61</accession>
<dbReference type="InterPro" id="IPR011013">
    <property type="entry name" value="Gal_mutarotase_sf_dom"/>
</dbReference>
<keyword evidence="5" id="KW-1185">Reference proteome</keyword>
<dbReference type="GO" id="GO:0005975">
    <property type="term" value="P:carbohydrate metabolic process"/>
    <property type="evidence" value="ECO:0007669"/>
    <property type="project" value="InterPro"/>
</dbReference>
<evidence type="ECO:0000256" key="2">
    <source>
        <dbReference type="ARBA" id="ARBA00011245"/>
    </source>
</evidence>
<keyword evidence="3" id="KW-0106">Calcium</keyword>
<dbReference type="InterPro" id="IPR014718">
    <property type="entry name" value="GH-type_carb-bd"/>
</dbReference>
<sequence length="322" mass="37076">MLFFIVNTINTNHIQNTVSPKYPYATLKNDALEVTILLPDKDKGYYRGVRFDWSGIIAQVTYDHHTYFKNLEDNDFEYPNTSHDPTNPGLATGTAEEFRDPLGYDEAKIGEPFVKVGVGVLEKLTNDPYHWDYRYKLIKSAEWEIEHHKDSIRFTQKLSTDFGYAYEYTKTIILNPDAPEITVSHSLKNTGSKTIETNPYCHNYFKFDNDAIGSHYKLSFPNSIEPESDFGSKAYFTQNELKIKGTLKDSAVVQGSIKTKDAKTFTLFNSKSKTTTLVSYDVAPGFFYLYAWKIAYCPEPMVFIDISRGESFNWSFSYEFKK</sequence>
<comment type="caution">
    <text evidence="4">The sequence shown here is derived from an EMBL/GenBank/DDBJ whole genome shotgun (WGS) entry which is preliminary data.</text>
</comment>
<evidence type="ECO:0000256" key="3">
    <source>
        <dbReference type="ARBA" id="ARBA00022837"/>
    </source>
</evidence>
<gene>
    <name evidence="4" type="ORF">EM932_17410</name>
</gene>
<dbReference type="AlphaFoldDB" id="A0A4S1DT61"/>
<evidence type="ECO:0000256" key="1">
    <source>
        <dbReference type="ARBA" id="ARBA00001913"/>
    </source>
</evidence>